<comment type="caution">
    <text evidence="2">The sequence shown here is derived from an EMBL/GenBank/DDBJ whole genome shotgun (WGS) entry which is preliminary data.</text>
</comment>
<feature type="transmembrane region" description="Helical" evidence="1">
    <location>
        <begin position="70"/>
        <end position="90"/>
    </location>
</feature>
<gene>
    <name evidence="2" type="ORF">LCGC14_2280960</name>
</gene>
<protein>
    <submittedName>
        <fullName evidence="2">Uncharacterized protein</fullName>
    </submittedName>
</protein>
<keyword evidence="1" id="KW-0472">Membrane</keyword>
<feature type="transmembrane region" description="Helical" evidence="1">
    <location>
        <begin position="110"/>
        <end position="137"/>
    </location>
</feature>
<reference evidence="2" key="1">
    <citation type="journal article" date="2015" name="Nature">
        <title>Complex archaea that bridge the gap between prokaryotes and eukaryotes.</title>
        <authorList>
            <person name="Spang A."/>
            <person name="Saw J.H."/>
            <person name="Jorgensen S.L."/>
            <person name="Zaremba-Niedzwiedzka K."/>
            <person name="Martijn J."/>
            <person name="Lind A.E."/>
            <person name="van Eijk R."/>
            <person name="Schleper C."/>
            <person name="Guy L."/>
            <person name="Ettema T.J."/>
        </authorList>
    </citation>
    <scope>NUCLEOTIDE SEQUENCE</scope>
</reference>
<sequence length="156" mass="16809">MVPETVVESSQRPTMGVGASSFGNIGLKVWQMSVDDVIGDISEARSEGKLNVAVDGNELLIEARIVFPKWALLFLVAGIVTLVVGLKLTIWGVRIGDMALWGGVDAGYRWWGFAAFFGGLIVLLFALGLLLICPVILSLRSKIRVYDESLAILDSG</sequence>
<keyword evidence="1" id="KW-0812">Transmembrane</keyword>
<evidence type="ECO:0000256" key="1">
    <source>
        <dbReference type="SAM" id="Phobius"/>
    </source>
</evidence>
<feature type="non-terminal residue" evidence="2">
    <location>
        <position position="156"/>
    </location>
</feature>
<organism evidence="2">
    <name type="scientific">marine sediment metagenome</name>
    <dbReference type="NCBI Taxonomy" id="412755"/>
    <lineage>
        <taxon>unclassified sequences</taxon>
        <taxon>metagenomes</taxon>
        <taxon>ecological metagenomes</taxon>
    </lineage>
</organism>
<accession>A0A0F9DGH1</accession>
<dbReference type="AlphaFoldDB" id="A0A0F9DGH1"/>
<keyword evidence="1" id="KW-1133">Transmembrane helix</keyword>
<proteinExistence type="predicted"/>
<dbReference type="EMBL" id="LAZR01031731">
    <property type="protein sequence ID" value="KKL52891.1"/>
    <property type="molecule type" value="Genomic_DNA"/>
</dbReference>
<evidence type="ECO:0000313" key="2">
    <source>
        <dbReference type="EMBL" id="KKL52891.1"/>
    </source>
</evidence>
<name>A0A0F9DGH1_9ZZZZ</name>